<dbReference type="AlphaFoldDB" id="A0A8J6TMS4"/>
<feature type="transmembrane region" description="Helical" evidence="1">
    <location>
        <begin position="47"/>
        <end position="65"/>
    </location>
</feature>
<feature type="transmembrane region" description="Helical" evidence="1">
    <location>
        <begin position="12"/>
        <end position="35"/>
    </location>
</feature>
<dbReference type="EMBL" id="JACNJH010000162">
    <property type="protein sequence ID" value="MBC8361988.1"/>
    <property type="molecule type" value="Genomic_DNA"/>
</dbReference>
<evidence type="ECO:0000313" key="3">
    <source>
        <dbReference type="Proteomes" id="UP000603434"/>
    </source>
</evidence>
<feature type="transmembrane region" description="Helical" evidence="1">
    <location>
        <begin position="86"/>
        <end position="109"/>
    </location>
</feature>
<accession>A0A8J6TMS4</accession>
<evidence type="ECO:0000313" key="2">
    <source>
        <dbReference type="EMBL" id="MBC8361988.1"/>
    </source>
</evidence>
<evidence type="ECO:0000256" key="1">
    <source>
        <dbReference type="SAM" id="Phobius"/>
    </source>
</evidence>
<reference evidence="2 3" key="1">
    <citation type="submission" date="2020-08" db="EMBL/GenBank/DDBJ databases">
        <title>Bridging the membrane lipid divide: bacteria of the FCB group superphylum have the potential to synthesize archaeal ether lipids.</title>
        <authorList>
            <person name="Villanueva L."/>
            <person name="Von Meijenfeldt F.A.B."/>
            <person name="Westbye A.B."/>
            <person name="Yadav S."/>
            <person name="Hopmans E.C."/>
            <person name="Dutilh B.E."/>
            <person name="Sinninghe Damste J.S."/>
        </authorList>
    </citation>
    <scope>NUCLEOTIDE SEQUENCE [LARGE SCALE GENOMIC DNA]</scope>
    <source>
        <strain evidence="2">NIOZ-UU30</strain>
    </source>
</reference>
<organism evidence="2 3">
    <name type="scientific">Candidatus Desulfatibia profunda</name>
    <dbReference type="NCBI Taxonomy" id="2841695"/>
    <lineage>
        <taxon>Bacteria</taxon>
        <taxon>Pseudomonadati</taxon>
        <taxon>Thermodesulfobacteriota</taxon>
        <taxon>Desulfobacteria</taxon>
        <taxon>Desulfobacterales</taxon>
        <taxon>Desulfobacterales incertae sedis</taxon>
        <taxon>Candidatus Desulfatibia</taxon>
    </lineage>
</organism>
<feature type="transmembrane region" description="Helical" evidence="1">
    <location>
        <begin position="115"/>
        <end position="136"/>
    </location>
</feature>
<protein>
    <submittedName>
        <fullName evidence="2">Uncharacterized protein</fullName>
    </submittedName>
</protein>
<dbReference type="Proteomes" id="UP000603434">
    <property type="component" value="Unassembled WGS sequence"/>
</dbReference>
<keyword evidence="1" id="KW-1133">Transmembrane helix</keyword>
<gene>
    <name evidence="2" type="ORF">H8E23_11385</name>
</gene>
<proteinExistence type="predicted"/>
<keyword evidence="1" id="KW-0812">Transmembrane</keyword>
<keyword evidence="1" id="KW-0472">Membrane</keyword>
<name>A0A8J6TMS4_9BACT</name>
<sequence length="154" mass="17567">MLLTRMKPAVSKYWLIALAGLMWSAVGIMLCRLAYGWLSAIPWRRALPLGLLGIVSALIVYRFGFSKIARKNIDRLCLLTDKSCIFAFQAWKSYLIIIFMVMLGMLLRYSPLPKPLLAVIYTTIGGALFCSSFPYYRRIWRVKVLKQPCLPPGE</sequence>
<comment type="caution">
    <text evidence="2">The sequence shown here is derived from an EMBL/GenBank/DDBJ whole genome shotgun (WGS) entry which is preliminary data.</text>
</comment>